<gene>
    <name evidence="1" type="ORF">CNYM01_02966</name>
</gene>
<reference evidence="1 2" key="1">
    <citation type="submission" date="2014-02" db="EMBL/GenBank/DDBJ databases">
        <title>The genome sequence of Colletotrichum nymphaeae SA-01.</title>
        <authorList>
            <person name="Baroncelli R."/>
            <person name="Thon M.R."/>
        </authorList>
    </citation>
    <scope>NUCLEOTIDE SEQUENCE [LARGE SCALE GENOMIC DNA]</scope>
    <source>
        <strain evidence="1 2">SA-01</strain>
    </source>
</reference>
<name>A0A135S3R2_9PEZI</name>
<proteinExistence type="predicted"/>
<dbReference type="AlphaFoldDB" id="A0A135S3R2"/>
<accession>A0A135S3R2</accession>
<organism evidence="1 2">
    <name type="scientific">Colletotrichum nymphaeae SA-01</name>
    <dbReference type="NCBI Taxonomy" id="1460502"/>
    <lineage>
        <taxon>Eukaryota</taxon>
        <taxon>Fungi</taxon>
        <taxon>Dikarya</taxon>
        <taxon>Ascomycota</taxon>
        <taxon>Pezizomycotina</taxon>
        <taxon>Sordariomycetes</taxon>
        <taxon>Hypocreomycetidae</taxon>
        <taxon>Glomerellales</taxon>
        <taxon>Glomerellaceae</taxon>
        <taxon>Colletotrichum</taxon>
        <taxon>Colletotrichum acutatum species complex</taxon>
    </lineage>
</organism>
<dbReference type="Proteomes" id="UP000070054">
    <property type="component" value="Unassembled WGS sequence"/>
</dbReference>
<protein>
    <submittedName>
        <fullName evidence="1">Uncharacterized protein</fullName>
    </submittedName>
</protein>
<dbReference type="OrthoDB" id="4790051at2759"/>
<sequence length="270" mass="30352">MPPPPTPPPSQVPQSRYPHRRREAYTTLDEIIRQAQSIIASSRARSGSLPILSKYDDLSAAQKAIPEPWMEVYMECNRMRQVAGRQSLDNRIRELWDLVFTSWDTSRVVFPPAPAPKRQAAQTTMYVGTLAEDASMSAANNARAKKGHEVPEVPVWRQRGAAIFIRVNLNWEGNKLTFPFVDVKGAAFQSSIRYDLAENMTIDYAKEGLISQWDRAELGRLGNANTSLMVHWCRNALLKDVRSVGQPGVATDEYNPDLSEMVHIELCGDV</sequence>
<evidence type="ECO:0000313" key="1">
    <source>
        <dbReference type="EMBL" id="KXH30555.1"/>
    </source>
</evidence>
<keyword evidence="2" id="KW-1185">Reference proteome</keyword>
<comment type="caution">
    <text evidence="1">The sequence shown here is derived from an EMBL/GenBank/DDBJ whole genome shotgun (WGS) entry which is preliminary data.</text>
</comment>
<dbReference type="EMBL" id="JEMN01001656">
    <property type="protein sequence ID" value="KXH30555.1"/>
    <property type="molecule type" value="Genomic_DNA"/>
</dbReference>
<evidence type="ECO:0000313" key="2">
    <source>
        <dbReference type="Proteomes" id="UP000070054"/>
    </source>
</evidence>